<feature type="transmembrane region" description="Helical" evidence="7">
    <location>
        <begin position="107"/>
        <end position="130"/>
    </location>
</feature>
<accession>A0A3B0V7Q8</accession>
<dbReference type="Pfam" id="PF07690">
    <property type="entry name" value="MFS_1"/>
    <property type="match status" value="1"/>
</dbReference>
<feature type="domain" description="Major facilitator superfamily (MFS) profile" evidence="8">
    <location>
        <begin position="1"/>
        <end position="154"/>
    </location>
</feature>
<evidence type="ECO:0000256" key="6">
    <source>
        <dbReference type="ARBA" id="ARBA00023136"/>
    </source>
</evidence>
<evidence type="ECO:0000256" key="4">
    <source>
        <dbReference type="ARBA" id="ARBA00022692"/>
    </source>
</evidence>
<dbReference type="PANTHER" id="PTHR43414:SF6">
    <property type="entry name" value="MULTIDRUG RESISTANCE PROTEIN MDTG"/>
    <property type="match status" value="1"/>
</dbReference>
<dbReference type="PRINTS" id="PR01035">
    <property type="entry name" value="TCRTETA"/>
</dbReference>
<gene>
    <name evidence="9" type="ORF">MNBD_BACTEROID06-1687</name>
</gene>
<keyword evidence="2" id="KW-0813">Transport</keyword>
<keyword evidence="4 7" id="KW-0812">Transmembrane</keyword>
<dbReference type="AlphaFoldDB" id="A0A3B0V7Q8"/>
<keyword evidence="6 7" id="KW-0472">Membrane</keyword>
<dbReference type="InterPro" id="IPR020846">
    <property type="entry name" value="MFS_dom"/>
</dbReference>
<dbReference type="Gene3D" id="1.20.1250.20">
    <property type="entry name" value="MFS general substrate transporter like domains"/>
    <property type="match status" value="1"/>
</dbReference>
<evidence type="ECO:0000256" key="3">
    <source>
        <dbReference type="ARBA" id="ARBA00022475"/>
    </source>
</evidence>
<dbReference type="InterPro" id="IPR001958">
    <property type="entry name" value="Tet-R_TetA/multi-R_MdtG-like"/>
</dbReference>
<feature type="transmembrane region" description="Helical" evidence="7">
    <location>
        <begin position="20"/>
        <end position="37"/>
    </location>
</feature>
<keyword evidence="3" id="KW-1003">Cell membrane</keyword>
<feature type="non-terminal residue" evidence="9">
    <location>
        <position position="154"/>
    </location>
</feature>
<sequence>MIIPELPSYLTSLGGAEYKGLIISLFTITAALSRPFSGKLADTIGRIPIMIIGASVCFIIGFVYPMVTTVAGFLLLRLLHGFSTGFKPTGTSAYVADIVPMNRRGEAMGILGVFGSLGIAAGPAVGGFVAHLYSTDIMFYTSSASAILSVIILM</sequence>
<dbReference type="GO" id="GO:0005886">
    <property type="term" value="C:plasma membrane"/>
    <property type="evidence" value="ECO:0007669"/>
    <property type="project" value="UniProtKB-SubCell"/>
</dbReference>
<proteinExistence type="predicted"/>
<dbReference type="InterPro" id="IPR036259">
    <property type="entry name" value="MFS_trans_sf"/>
</dbReference>
<dbReference type="InterPro" id="IPR011701">
    <property type="entry name" value="MFS"/>
</dbReference>
<name>A0A3B0V7Q8_9ZZZZ</name>
<dbReference type="PROSITE" id="PS50850">
    <property type="entry name" value="MFS"/>
    <property type="match status" value="1"/>
</dbReference>
<organism evidence="9">
    <name type="scientific">hydrothermal vent metagenome</name>
    <dbReference type="NCBI Taxonomy" id="652676"/>
    <lineage>
        <taxon>unclassified sequences</taxon>
        <taxon>metagenomes</taxon>
        <taxon>ecological metagenomes</taxon>
    </lineage>
</organism>
<evidence type="ECO:0000256" key="2">
    <source>
        <dbReference type="ARBA" id="ARBA00022448"/>
    </source>
</evidence>
<reference evidence="9" key="1">
    <citation type="submission" date="2018-06" db="EMBL/GenBank/DDBJ databases">
        <authorList>
            <person name="Zhirakovskaya E."/>
        </authorList>
    </citation>
    <scope>NUCLEOTIDE SEQUENCE</scope>
</reference>
<evidence type="ECO:0000256" key="5">
    <source>
        <dbReference type="ARBA" id="ARBA00022989"/>
    </source>
</evidence>
<comment type="subcellular location">
    <subcellularLocation>
        <location evidence="1">Cell membrane</location>
        <topology evidence="1">Multi-pass membrane protein</topology>
    </subcellularLocation>
</comment>
<dbReference type="EMBL" id="UOES01000331">
    <property type="protein sequence ID" value="VAW27966.1"/>
    <property type="molecule type" value="Genomic_DNA"/>
</dbReference>
<protein>
    <submittedName>
        <fullName evidence="9">Uncharacterized MFS-type transporter</fullName>
    </submittedName>
</protein>
<keyword evidence="5 7" id="KW-1133">Transmembrane helix</keyword>
<evidence type="ECO:0000256" key="7">
    <source>
        <dbReference type="SAM" id="Phobius"/>
    </source>
</evidence>
<feature type="transmembrane region" description="Helical" evidence="7">
    <location>
        <begin position="49"/>
        <end position="76"/>
    </location>
</feature>
<evidence type="ECO:0000313" key="9">
    <source>
        <dbReference type="EMBL" id="VAW27966.1"/>
    </source>
</evidence>
<evidence type="ECO:0000256" key="1">
    <source>
        <dbReference type="ARBA" id="ARBA00004651"/>
    </source>
</evidence>
<dbReference type="SUPFAM" id="SSF103473">
    <property type="entry name" value="MFS general substrate transporter"/>
    <property type="match status" value="1"/>
</dbReference>
<evidence type="ECO:0000259" key="8">
    <source>
        <dbReference type="PROSITE" id="PS50850"/>
    </source>
</evidence>
<dbReference type="GO" id="GO:0022857">
    <property type="term" value="F:transmembrane transporter activity"/>
    <property type="evidence" value="ECO:0007669"/>
    <property type="project" value="InterPro"/>
</dbReference>
<dbReference type="PANTHER" id="PTHR43414">
    <property type="entry name" value="MULTIDRUG RESISTANCE PROTEIN MDTG"/>
    <property type="match status" value="1"/>
</dbReference>